<sequence>MTTAATAVARRRRGDGEEGDFVTAVTIVTVVALWLNEAGSLVCMGRHAMPCRILLNSSAAAKSDGDNAHPTARNFEIGLPSLCNVTNNDGLSLIQKRFPAGLVQFFIGYSIMDVWMMFETIEKFPTSLRTSGKSTSIRKRNCKGPCAIIEEESCIVCFIQCQSPANLSRGNHFRSAEGPPSLHELALDWLDTYLRSGKRTIDGGGGGSGRVGAIKFTIAGVEDDRWQSRGATVAQSRFRGMSLMRLLIQSRGCGGAGLRQATRSNEDEDEDEEE</sequence>
<dbReference type="EMBL" id="GL888292">
    <property type="protein sequence ID" value="EGI63068.1"/>
    <property type="molecule type" value="Genomic_DNA"/>
</dbReference>
<evidence type="ECO:0000313" key="3">
    <source>
        <dbReference type="Proteomes" id="UP000007755"/>
    </source>
</evidence>
<dbReference type="AlphaFoldDB" id="F4WRR1"/>
<gene>
    <name evidence="2" type="ORF">G5I_08514</name>
</gene>
<name>F4WRR1_ACREC</name>
<dbReference type="InParanoid" id="F4WRR1"/>
<protein>
    <submittedName>
        <fullName evidence="2">Uncharacterized protein</fullName>
    </submittedName>
</protein>
<dbReference type="Proteomes" id="UP000007755">
    <property type="component" value="Unassembled WGS sequence"/>
</dbReference>
<reference evidence="2" key="1">
    <citation type="submission" date="2011-02" db="EMBL/GenBank/DDBJ databases">
        <title>The genome of the leaf-cutting ant Acromyrmex echinatior suggests key adaptations to social evolution and fungus farming.</title>
        <authorList>
            <person name="Nygaard S."/>
            <person name="Zhang G."/>
        </authorList>
    </citation>
    <scope>NUCLEOTIDE SEQUENCE</scope>
</reference>
<keyword evidence="3" id="KW-1185">Reference proteome</keyword>
<evidence type="ECO:0000256" key="1">
    <source>
        <dbReference type="SAM" id="MobiDB-lite"/>
    </source>
</evidence>
<proteinExistence type="predicted"/>
<organism evidence="3">
    <name type="scientific">Acromyrmex echinatior</name>
    <name type="common">Panamanian leafcutter ant</name>
    <name type="synonym">Acromyrmex octospinosus echinatior</name>
    <dbReference type="NCBI Taxonomy" id="103372"/>
    <lineage>
        <taxon>Eukaryota</taxon>
        <taxon>Metazoa</taxon>
        <taxon>Ecdysozoa</taxon>
        <taxon>Arthropoda</taxon>
        <taxon>Hexapoda</taxon>
        <taxon>Insecta</taxon>
        <taxon>Pterygota</taxon>
        <taxon>Neoptera</taxon>
        <taxon>Endopterygota</taxon>
        <taxon>Hymenoptera</taxon>
        <taxon>Apocrita</taxon>
        <taxon>Aculeata</taxon>
        <taxon>Formicoidea</taxon>
        <taxon>Formicidae</taxon>
        <taxon>Myrmicinae</taxon>
        <taxon>Acromyrmex</taxon>
    </lineage>
</organism>
<evidence type="ECO:0000313" key="2">
    <source>
        <dbReference type="EMBL" id="EGI63068.1"/>
    </source>
</evidence>
<feature type="region of interest" description="Disordered" evidence="1">
    <location>
        <begin position="255"/>
        <end position="274"/>
    </location>
</feature>
<accession>F4WRR1</accession>